<evidence type="ECO:0000313" key="12">
    <source>
        <dbReference type="Proteomes" id="UP000007875"/>
    </source>
</evidence>
<evidence type="ECO:0000256" key="3">
    <source>
        <dbReference type="ARBA" id="ARBA00022490"/>
    </source>
</evidence>
<organism evidence="11 12">
    <name type="scientific">Ciona savignyi</name>
    <name type="common">Pacific transparent sea squirt</name>
    <dbReference type="NCBI Taxonomy" id="51511"/>
    <lineage>
        <taxon>Eukaryota</taxon>
        <taxon>Metazoa</taxon>
        <taxon>Chordata</taxon>
        <taxon>Tunicata</taxon>
        <taxon>Ascidiacea</taxon>
        <taxon>Phlebobranchia</taxon>
        <taxon>Cionidae</taxon>
        <taxon>Ciona</taxon>
    </lineage>
</organism>
<protein>
    <recommendedName>
        <fullName evidence="13">RIB43A-like with coiled-coils protein 2</fullName>
    </recommendedName>
</protein>
<proteinExistence type="inferred from homology"/>
<evidence type="ECO:0000256" key="9">
    <source>
        <dbReference type="ARBA" id="ARBA00046435"/>
    </source>
</evidence>
<dbReference type="STRING" id="51511.ENSCSAVP00000009015"/>
<evidence type="ECO:0000256" key="1">
    <source>
        <dbReference type="ARBA" id="ARBA00004611"/>
    </source>
</evidence>
<dbReference type="AlphaFoldDB" id="H2YUK5"/>
<accession>H2YUK5</accession>
<evidence type="ECO:0000256" key="5">
    <source>
        <dbReference type="ARBA" id="ARBA00023054"/>
    </source>
</evidence>
<feature type="compositionally biased region" description="Basic and acidic residues" evidence="10">
    <location>
        <begin position="91"/>
        <end position="133"/>
    </location>
</feature>
<dbReference type="InterPro" id="IPR008805">
    <property type="entry name" value="RIB43A"/>
</dbReference>
<comment type="subcellular location">
    <subcellularLocation>
        <location evidence="1">Cytoplasm</location>
        <location evidence="1">Cytoskeleton</location>
        <location evidence="1">Flagellum axoneme</location>
    </subcellularLocation>
</comment>
<reference evidence="12" key="1">
    <citation type="submission" date="2003-08" db="EMBL/GenBank/DDBJ databases">
        <authorList>
            <person name="Birren B."/>
            <person name="Nusbaum C."/>
            <person name="Abebe A."/>
            <person name="Abouelleil A."/>
            <person name="Adekoya E."/>
            <person name="Ait-zahra M."/>
            <person name="Allen N."/>
            <person name="Allen T."/>
            <person name="An P."/>
            <person name="Anderson M."/>
            <person name="Anderson S."/>
            <person name="Arachchi H."/>
            <person name="Armbruster J."/>
            <person name="Bachantsang P."/>
            <person name="Baldwin J."/>
            <person name="Barry A."/>
            <person name="Bayul T."/>
            <person name="Blitshsteyn B."/>
            <person name="Bloom T."/>
            <person name="Blye J."/>
            <person name="Boguslavskiy L."/>
            <person name="Borowsky M."/>
            <person name="Boukhgalter B."/>
            <person name="Brunache A."/>
            <person name="Butler J."/>
            <person name="Calixte N."/>
            <person name="Calvo S."/>
            <person name="Camarata J."/>
            <person name="Campo K."/>
            <person name="Chang J."/>
            <person name="Cheshatsang Y."/>
            <person name="Citroen M."/>
            <person name="Collymore A."/>
            <person name="Considine T."/>
            <person name="Cook A."/>
            <person name="Cooke P."/>
            <person name="Corum B."/>
            <person name="Cuomo C."/>
            <person name="David R."/>
            <person name="Dawoe T."/>
            <person name="Degray S."/>
            <person name="Dodge S."/>
            <person name="Dooley K."/>
            <person name="Dorje P."/>
            <person name="Dorjee K."/>
            <person name="Dorris L."/>
            <person name="Duffey N."/>
            <person name="Dupes A."/>
            <person name="Elkins T."/>
            <person name="Engels R."/>
            <person name="Erickson J."/>
            <person name="Farina A."/>
            <person name="Faro S."/>
            <person name="Ferreira P."/>
            <person name="Fischer H."/>
            <person name="Fitzgerald M."/>
            <person name="Foley K."/>
            <person name="Gage D."/>
            <person name="Galagan J."/>
            <person name="Gearin G."/>
            <person name="Gnerre S."/>
            <person name="Gnirke A."/>
            <person name="Goyette A."/>
            <person name="Graham J."/>
            <person name="Grandbois E."/>
            <person name="Gyaltsen K."/>
            <person name="Hafez N."/>
            <person name="Hagopian D."/>
            <person name="Hagos B."/>
            <person name="Hall J."/>
            <person name="Hatcher B."/>
            <person name="Heller A."/>
            <person name="Higgins H."/>
            <person name="Honan T."/>
            <person name="Horn A."/>
            <person name="Houde N."/>
            <person name="Hughes L."/>
            <person name="Hulme W."/>
            <person name="Husby E."/>
            <person name="Iliev I."/>
            <person name="Jaffe D."/>
            <person name="Jones C."/>
            <person name="Kamal M."/>
            <person name="Kamat A."/>
            <person name="Kamvysselis M."/>
            <person name="Karlsson E."/>
            <person name="Kells C."/>
            <person name="Kieu A."/>
            <person name="Kisner P."/>
            <person name="Kodira C."/>
            <person name="Kulbokas E."/>
            <person name="Labutti K."/>
            <person name="Lama D."/>
            <person name="Landers T."/>
            <person name="Leger J."/>
            <person name="Levine S."/>
            <person name="Lewis D."/>
            <person name="Lewis T."/>
            <person name="Lindblad-toh K."/>
            <person name="Liu X."/>
            <person name="Lokyitsang T."/>
            <person name="Lokyitsang Y."/>
            <person name="Lucien O."/>
            <person name="Lui A."/>
            <person name="Ma L.J."/>
            <person name="Mabbitt R."/>
            <person name="Macdonald J."/>
            <person name="Maclean C."/>
            <person name="Major J."/>
            <person name="Manning J."/>
            <person name="Marabella R."/>
            <person name="Maru K."/>
            <person name="Matthews C."/>
            <person name="Mauceli E."/>
            <person name="Mccarthy M."/>
            <person name="Mcdonough S."/>
            <person name="Mcghee T."/>
            <person name="Meldrim J."/>
            <person name="Meneus L."/>
            <person name="Mesirov J."/>
            <person name="Mihalev A."/>
            <person name="Mihova T."/>
            <person name="Mikkelsen T."/>
            <person name="Mlenga V."/>
            <person name="Moru K."/>
            <person name="Mozes J."/>
            <person name="Mulrain L."/>
            <person name="Munson G."/>
            <person name="Naylor J."/>
            <person name="Newes C."/>
            <person name="Nguyen C."/>
            <person name="Nguyen N."/>
            <person name="Nguyen T."/>
            <person name="Nicol R."/>
            <person name="Nielsen C."/>
            <person name="Nizzari M."/>
            <person name="Norbu C."/>
            <person name="Norbu N."/>
            <person name="O'donnell P."/>
            <person name="Okoawo O."/>
            <person name="O'leary S."/>
            <person name="Omotosho B."/>
            <person name="O'neill K."/>
            <person name="Osman S."/>
            <person name="Parker S."/>
            <person name="Perrin D."/>
            <person name="Phunkhang P."/>
            <person name="Piqani B."/>
            <person name="Purcell S."/>
            <person name="Rachupka T."/>
            <person name="Ramasamy U."/>
            <person name="Rameau R."/>
            <person name="Ray V."/>
            <person name="Raymond C."/>
            <person name="Retta R."/>
            <person name="Richardson S."/>
            <person name="Rise C."/>
            <person name="Rodriguez J."/>
            <person name="Rogers J."/>
            <person name="Rogov P."/>
            <person name="Rutman M."/>
            <person name="Schupbach R."/>
            <person name="Seaman C."/>
            <person name="Settipalli S."/>
            <person name="Sharpe T."/>
            <person name="Sheridan J."/>
            <person name="Sherpa N."/>
            <person name="Shi J."/>
            <person name="Smirnov S."/>
            <person name="Smith C."/>
            <person name="Sougnez C."/>
            <person name="Spencer B."/>
            <person name="Stalker J."/>
            <person name="Stange-thomann N."/>
            <person name="Stavropoulos S."/>
            <person name="Stetson K."/>
            <person name="Stone C."/>
            <person name="Stone S."/>
            <person name="Stubbs M."/>
            <person name="Talamas J."/>
            <person name="Tchuinga P."/>
            <person name="Tenzing P."/>
            <person name="Tesfaye S."/>
            <person name="Theodore J."/>
            <person name="Thoulutsang Y."/>
            <person name="Topham K."/>
            <person name="Towey S."/>
            <person name="Tsamla T."/>
            <person name="Tsomo N."/>
            <person name="Vallee D."/>
            <person name="Vassiliev H."/>
            <person name="Venkataraman V."/>
            <person name="Vinson J."/>
            <person name="Vo A."/>
            <person name="Wade C."/>
            <person name="Wang S."/>
            <person name="Wangchuk T."/>
            <person name="Wangdi T."/>
            <person name="Whittaker C."/>
            <person name="Wilkinson J."/>
            <person name="Wu Y."/>
            <person name="Wyman D."/>
            <person name="Yadav S."/>
            <person name="Yang S."/>
            <person name="Yang X."/>
            <person name="Yeager S."/>
            <person name="Yee E."/>
            <person name="Young G."/>
            <person name="Zainoun J."/>
            <person name="Zembeck L."/>
            <person name="Zimmer A."/>
            <person name="Zody M."/>
            <person name="Lander E."/>
        </authorList>
    </citation>
    <scope>NUCLEOTIDE SEQUENCE [LARGE SCALE GENOMIC DNA]</scope>
</reference>
<evidence type="ECO:0008006" key="13">
    <source>
        <dbReference type="Google" id="ProtNLM"/>
    </source>
</evidence>
<evidence type="ECO:0000256" key="8">
    <source>
        <dbReference type="ARBA" id="ARBA00023273"/>
    </source>
</evidence>
<dbReference type="HOGENOM" id="CLU_061822_0_1_1"/>
<reference evidence="11" key="2">
    <citation type="submission" date="2025-08" db="UniProtKB">
        <authorList>
            <consortium name="Ensembl"/>
        </authorList>
    </citation>
    <scope>IDENTIFICATION</scope>
</reference>
<keyword evidence="3" id="KW-0963">Cytoplasm</keyword>
<comment type="subunit">
    <text evidence="9">Microtubule inner protein component of sperm flagellar doublet microtubules.</text>
</comment>
<name>H2YUK5_CIOSA</name>
<evidence type="ECO:0000256" key="2">
    <source>
        <dbReference type="ARBA" id="ARBA00006875"/>
    </source>
</evidence>
<keyword evidence="6" id="KW-0969">Cilium</keyword>
<keyword evidence="5" id="KW-0175">Coiled coil</keyword>
<dbReference type="GeneTree" id="ENSGT00390000010825"/>
<keyword evidence="7" id="KW-0206">Cytoskeleton</keyword>
<dbReference type="InParanoid" id="H2YUK5"/>
<dbReference type="Pfam" id="PF05914">
    <property type="entry name" value="RIB43A"/>
    <property type="match status" value="1"/>
</dbReference>
<feature type="region of interest" description="Disordered" evidence="10">
    <location>
        <begin position="91"/>
        <end position="158"/>
    </location>
</feature>
<keyword evidence="4" id="KW-0282">Flagellum</keyword>
<keyword evidence="12" id="KW-1185">Reference proteome</keyword>
<evidence type="ECO:0000256" key="10">
    <source>
        <dbReference type="SAM" id="MobiDB-lite"/>
    </source>
</evidence>
<keyword evidence="8" id="KW-0966">Cell projection</keyword>
<dbReference type="PANTHER" id="PTHR14517:SF6">
    <property type="entry name" value="RE41410P"/>
    <property type="match status" value="1"/>
</dbReference>
<evidence type="ECO:0000256" key="7">
    <source>
        <dbReference type="ARBA" id="ARBA00023212"/>
    </source>
</evidence>
<comment type="similarity">
    <text evidence="2">Belongs to the RIB43A family.</text>
</comment>
<dbReference type="Proteomes" id="UP000007875">
    <property type="component" value="Unassembled WGS sequence"/>
</dbReference>
<dbReference type="PANTHER" id="PTHR14517">
    <property type="entry name" value="RIB43A-RELATED"/>
    <property type="match status" value="1"/>
</dbReference>
<evidence type="ECO:0000313" key="11">
    <source>
        <dbReference type="Ensembl" id="ENSCSAVP00000009015.1"/>
    </source>
</evidence>
<reference evidence="11" key="3">
    <citation type="submission" date="2025-09" db="UniProtKB">
        <authorList>
            <consortium name="Ensembl"/>
        </authorList>
    </citation>
    <scope>IDENTIFICATION</scope>
</reference>
<sequence>MYKLDIPLDLKEASAIERRRKLEKERQNRIFNSKIRTIGVDLDALTQQVNDRKIRENTEKARNESFMSDMVRNDKIVMMLQKRQEQDIHNLDKSVNEFRDRYQRPETRKEFDLYDPDSKKKDKPARVNDDDPRCGVSSMQKFEGEDLNSKARKSLQNEQLREWSLKQKKDKEEAMAQQKQADKLHDMKRIELDQRAMELETSERVCRRQIEISTKEFNQAQMKERKEKENLKHRHEQDDNFTEISNHVFGDMLTENPAVASSAFGSHRVIPDRWKGMSPAQLEEIRRIQEQQRQEKKRLQEEEWQRDMEWDRQRINVAKAGTILEQRHSRLQKDIRTSQDEANAHLSAEQNAHKNFLTKEVYINPTAQYFAQFNTSSR</sequence>
<dbReference type="Ensembl" id="ENSCSAVT00000009129.1">
    <property type="protein sequence ID" value="ENSCSAVP00000009015.1"/>
    <property type="gene ID" value="ENSCSAVG00000005330.1"/>
</dbReference>
<dbReference type="OMA" id="NLCRAIN"/>
<dbReference type="eggNOG" id="ENOG502QWST">
    <property type="taxonomic scope" value="Eukaryota"/>
</dbReference>
<evidence type="ECO:0000256" key="4">
    <source>
        <dbReference type="ARBA" id="ARBA00022846"/>
    </source>
</evidence>
<evidence type="ECO:0000256" key="6">
    <source>
        <dbReference type="ARBA" id="ARBA00023069"/>
    </source>
</evidence>